<feature type="region of interest" description="Disordered" evidence="3">
    <location>
        <begin position="16"/>
        <end position="51"/>
    </location>
</feature>
<dbReference type="InterPro" id="IPR011009">
    <property type="entry name" value="Kinase-like_dom_sf"/>
</dbReference>
<dbReference type="SUPFAM" id="SSF56112">
    <property type="entry name" value="Protein kinase-like (PK-like)"/>
    <property type="match status" value="1"/>
</dbReference>
<accession>A0AAP0S4G6</accession>
<dbReference type="InterPro" id="IPR001245">
    <property type="entry name" value="Ser-Thr/Tyr_kinase_cat_dom"/>
</dbReference>
<keyword evidence="2" id="KW-1003">Cell membrane</keyword>
<feature type="region of interest" description="Disordered" evidence="3">
    <location>
        <begin position="480"/>
        <end position="560"/>
    </location>
</feature>
<evidence type="ECO:0000256" key="3">
    <source>
        <dbReference type="SAM" id="MobiDB-lite"/>
    </source>
</evidence>
<dbReference type="Pfam" id="PF07714">
    <property type="entry name" value="PK_Tyr_Ser-Thr"/>
    <property type="match status" value="1"/>
</dbReference>
<dbReference type="GO" id="GO:0004672">
    <property type="term" value="F:protein kinase activity"/>
    <property type="evidence" value="ECO:0007669"/>
    <property type="project" value="InterPro"/>
</dbReference>
<dbReference type="PANTHER" id="PTHR45621">
    <property type="entry name" value="OS01G0588500 PROTEIN-RELATED"/>
    <property type="match status" value="1"/>
</dbReference>
<keyword evidence="2" id="KW-0472">Membrane</keyword>
<dbReference type="GO" id="GO:0005886">
    <property type="term" value="C:plasma membrane"/>
    <property type="evidence" value="ECO:0007669"/>
    <property type="project" value="UniProtKB-SubCell"/>
</dbReference>
<dbReference type="InterPro" id="IPR000719">
    <property type="entry name" value="Prot_kinase_dom"/>
</dbReference>
<sequence length="560" mass="61686">MGCFTVLKSKKKRTEKTINIKRISPKEQTSPTTLPEPRIHSRALQSAPPSFRTRVKPVQPVNRISNSRTRALSAPSSLNAAEQDALTAIECEEQEELKSRVGSMKEQRPPSPQPLPLPSPQGAAVLKTMGSFKVAIATSGPLYASGPLFSSGPLPLPPLGTLPPSGTLRNFSYEEIASACHNFSPDRCMSEGLSSVIYKASFGEDTSGSRKLEATVTRLHPFTQGLKEFVNEVNTLASLQHPYLCKLLGYHAREGSDQRMLVYERLFHGSLDRLLYGRSDGPPIDWNTRMKVSLCAAQGLTFLHEEGPFQAMYNEFSTANIQIDKDFSAKLSGYGCVSHIPETEINNSSVALANLSVETLERGLLTPKSNVWSFGIVLLELLTGRKNLDSRLPKEERNLVKWSRPFLADDCRLSLIMDPQLKGRFPAKAARTVANIATRCLQKDPSERPTMRAIVEHLKIIQDVKYSCRYPLQEPAAIAGKQMSRSPSLNGIITPAPRSSFSPSPPSRTRLSVSPTRPLTLPMSLPPRACSSTPSLEELERQESRKSSSSTSRRASVEGY</sequence>
<feature type="compositionally biased region" description="Basic and acidic residues" evidence="3">
    <location>
        <begin position="96"/>
        <end position="108"/>
    </location>
</feature>
<dbReference type="AlphaFoldDB" id="A0AAP0S4G6"/>
<evidence type="ECO:0000313" key="6">
    <source>
        <dbReference type="Proteomes" id="UP001415857"/>
    </source>
</evidence>
<dbReference type="Gene3D" id="1.10.510.10">
    <property type="entry name" value="Transferase(Phosphotransferase) domain 1"/>
    <property type="match status" value="1"/>
</dbReference>
<keyword evidence="6" id="KW-1185">Reference proteome</keyword>
<protein>
    <recommendedName>
        <fullName evidence="4">Protein kinase domain-containing protein</fullName>
    </recommendedName>
</protein>
<dbReference type="Gene3D" id="3.30.200.20">
    <property type="entry name" value="Phosphorylase Kinase, domain 1"/>
    <property type="match status" value="1"/>
</dbReference>
<feature type="compositionally biased region" description="Pro residues" evidence="3">
    <location>
        <begin position="109"/>
        <end position="118"/>
    </location>
</feature>
<dbReference type="EMBL" id="JBBPBK010000002">
    <property type="protein sequence ID" value="KAK9290835.1"/>
    <property type="molecule type" value="Genomic_DNA"/>
</dbReference>
<dbReference type="InterPro" id="IPR050823">
    <property type="entry name" value="Plant_Ser_Thr_Prot_Kinase"/>
</dbReference>
<comment type="subcellular location">
    <subcellularLocation>
        <location evidence="1">Cell membrane</location>
    </subcellularLocation>
</comment>
<dbReference type="PROSITE" id="PS50011">
    <property type="entry name" value="PROTEIN_KINASE_DOM"/>
    <property type="match status" value="1"/>
</dbReference>
<dbReference type="Proteomes" id="UP001415857">
    <property type="component" value="Unassembled WGS sequence"/>
</dbReference>
<evidence type="ECO:0000256" key="2">
    <source>
        <dbReference type="ARBA" id="ARBA00022475"/>
    </source>
</evidence>
<proteinExistence type="predicted"/>
<name>A0AAP0S4G6_LIQFO</name>
<reference evidence="5 6" key="1">
    <citation type="journal article" date="2024" name="Plant J.">
        <title>Genome sequences and population genomics reveal climatic adaptation and genomic divergence between two closely related sweetgum species.</title>
        <authorList>
            <person name="Xu W.Q."/>
            <person name="Ren C.Q."/>
            <person name="Zhang X.Y."/>
            <person name="Comes H.P."/>
            <person name="Liu X.H."/>
            <person name="Li Y.G."/>
            <person name="Kettle C.J."/>
            <person name="Jalonen R."/>
            <person name="Gaisberger H."/>
            <person name="Ma Y.Z."/>
            <person name="Qiu Y.X."/>
        </authorList>
    </citation>
    <scope>NUCLEOTIDE SEQUENCE [LARGE SCALE GENOMIC DNA]</scope>
    <source>
        <strain evidence="5">Hangzhou</strain>
    </source>
</reference>
<feature type="region of interest" description="Disordered" evidence="3">
    <location>
        <begin position="95"/>
        <end position="118"/>
    </location>
</feature>
<evidence type="ECO:0000259" key="4">
    <source>
        <dbReference type="PROSITE" id="PS50011"/>
    </source>
</evidence>
<feature type="domain" description="Protein kinase" evidence="4">
    <location>
        <begin position="183"/>
        <end position="460"/>
    </location>
</feature>
<feature type="compositionally biased region" description="Low complexity" evidence="3">
    <location>
        <begin position="494"/>
        <end position="518"/>
    </location>
</feature>
<evidence type="ECO:0000313" key="5">
    <source>
        <dbReference type="EMBL" id="KAK9290835.1"/>
    </source>
</evidence>
<dbReference type="GO" id="GO:0005524">
    <property type="term" value="F:ATP binding"/>
    <property type="evidence" value="ECO:0007669"/>
    <property type="project" value="InterPro"/>
</dbReference>
<gene>
    <name evidence="5" type="ORF">L1049_009013</name>
</gene>
<organism evidence="5 6">
    <name type="scientific">Liquidambar formosana</name>
    <name type="common">Formosan gum</name>
    <dbReference type="NCBI Taxonomy" id="63359"/>
    <lineage>
        <taxon>Eukaryota</taxon>
        <taxon>Viridiplantae</taxon>
        <taxon>Streptophyta</taxon>
        <taxon>Embryophyta</taxon>
        <taxon>Tracheophyta</taxon>
        <taxon>Spermatophyta</taxon>
        <taxon>Magnoliopsida</taxon>
        <taxon>eudicotyledons</taxon>
        <taxon>Gunneridae</taxon>
        <taxon>Pentapetalae</taxon>
        <taxon>Saxifragales</taxon>
        <taxon>Altingiaceae</taxon>
        <taxon>Liquidambar</taxon>
    </lineage>
</organism>
<evidence type="ECO:0000256" key="1">
    <source>
        <dbReference type="ARBA" id="ARBA00004236"/>
    </source>
</evidence>
<comment type="caution">
    <text evidence="5">The sequence shown here is derived from an EMBL/GenBank/DDBJ whole genome shotgun (WGS) entry which is preliminary data.</text>
</comment>